<dbReference type="SUPFAM" id="SSF52025">
    <property type="entry name" value="PA domain"/>
    <property type="match status" value="1"/>
</dbReference>
<dbReference type="Gene3D" id="3.50.30.30">
    <property type="match status" value="1"/>
</dbReference>
<evidence type="ECO:0000313" key="10">
    <source>
        <dbReference type="Proteomes" id="UP000001868"/>
    </source>
</evidence>
<keyword evidence="1 9" id="KW-0031">Aminopeptidase</keyword>
<dbReference type="OrthoDB" id="9778250at2"/>
<dbReference type="InterPro" id="IPR007484">
    <property type="entry name" value="Peptidase_M28"/>
</dbReference>
<dbReference type="PANTHER" id="PTHR12147">
    <property type="entry name" value="METALLOPEPTIDASE M28 FAMILY MEMBER"/>
    <property type="match status" value="1"/>
</dbReference>
<dbReference type="GO" id="GO:0008235">
    <property type="term" value="F:metalloexopeptidase activity"/>
    <property type="evidence" value="ECO:0007669"/>
    <property type="project" value="InterPro"/>
</dbReference>
<dbReference type="GO" id="GO:0004177">
    <property type="term" value="F:aminopeptidase activity"/>
    <property type="evidence" value="ECO:0007669"/>
    <property type="project" value="UniProtKB-KW"/>
</dbReference>
<dbReference type="Pfam" id="PF04389">
    <property type="entry name" value="Peptidase_M28"/>
    <property type="match status" value="1"/>
</dbReference>
<keyword evidence="10" id="KW-1185">Reference proteome</keyword>
<feature type="domain" description="Peptidase M28" evidence="8">
    <location>
        <begin position="304"/>
        <end position="511"/>
    </location>
</feature>
<dbReference type="STRING" id="450851.PHZ_c1047"/>
<keyword evidence="4 7" id="KW-0732">Signal</keyword>
<dbReference type="SUPFAM" id="SSF53187">
    <property type="entry name" value="Zn-dependent exopeptidases"/>
    <property type="match status" value="1"/>
</dbReference>
<accession>B4RHK1</accession>
<gene>
    <name evidence="9" type="ordered locus">PHZ_c1047</name>
</gene>
<dbReference type="Gene3D" id="3.40.630.10">
    <property type="entry name" value="Zn peptidases"/>
    <property type="match status" value="1"/>
</dbReference>
<dbReference type="Proteomes" id="UP000001868">
    <property type="component" value="Chromosome"/>
</dbReference>
<dbReference type="RefSeq" id="WP_012521607.1">
    <property type="nucleotide sequence ID" value="NC_011144.1"/>
</dbReference>
<evidence type="ECO:0000256" key="6">
    <source>
        <dbReference type="ARBA" id="ARBA00022833"/>
    </source>
</evidence>
<dbReference type="GO" id="GO:0046872">
    <property type="term" value="F:metal ion binding"/>
    <property type="evidence" value="ECO:0007669"/>
    <property type="project" value="UniProtKB-KW"/>
</dbReference>
<keyword evidence="6" id="KW-0862">Zinc</keyword>
<protein>
    <submittedName>
        <fullName evidence="9">Aminopeptidase</fullName>
    </submittedName>
</protein>
<evidence type="ECO:0000256" key="4">
    <source>
        <dbReference type="ARBA" id="ARBA00022729"/>
    </source>
</evidence>
<reference evidence="9 10" key="1">
    <citation type="journal article" date="2008" name="BMC Genomics">
        <title>Complete genome of Phenylobacterium zucineum - a novel facultative intracellular bacterium isolated from human erythroleukemia cell line K562.</title>
        <authorList>
            <person name="Luo Y."/>
            <person name="Xu X."/>
            <person name="Ding Z."/>
            <person name="Liu Z."/>
            <person name="Zhang B."/>
            <person name="Yan Z."/>
            <person name="Sun J."/>
            <person name="Hu S."/>
            <person name="Hu X."/>
        </authorList>
    </citation>
    <scope>NUCLEOTIDE SEQUENCE [LARGE SCALE GENOMIC DNA]</scope>
    <source>
        <strain evidence="9 10">HLK1</strain>
    </source>
</reference>
<keyword evidence="3" id="KW-0479">Metal-binding</keyword>
<sequence length="559" mass="60214">MKALIVAAALLAAAPAAPVLAREATADTGPISAQRISDITRELASDAYFGRAPGGPGEQKTVDYLVEQFRALGLEPAGDDGTYVQEVQLYRFQTAPGGAYRLTAPGLDRTLATQTDLRVETQRPTPRIRIENAPLVFVGYGVTAPERGWDDFKGVDLKGKIAVILINDPDFEAKAGEPVAGKFGGKAATYYARWTYKYEEAVRQGALGALIVHETAGAAYPWSTVIAGGGESYDVVRKDPAADRLLLQGWMQRDLAVELFKASGLDFEAQKARARTAAFTPVELKGAAFSADYGNAVEKLTSRNVLGAVRGSRHPDETVMYSSHWDAYGVGAPDAEGRTIRPGALDSATGVAGVIEVARAFKAGPRPERTVLFGLWTGEERGLLGSEFYAQTMSYPVGKMVASIAFDTLQPLGPTRDVVLIGSGQNQLEDLLKAAAAKRGRTITPDPRPERALNYRADHFSFGRRGVPTLLLMALAGGPDLVEGGRAAGDRWVEDFTARCYHQTCDRWEPTHDYSGAAADVNLAYEIGLRLANSRAWPDWNEGSELKPIRAETAAARRP</sequence>
<evidence type="ECO:0000313" key="9">
    <source>
        <dbReference type="EMBL" id="ACG77461.1"/>
    </source>
</evidence>
<organism evidence="9 10">
    <name type="scientific">Phenylobacterium zucineum (strain HLK1)</name>
    <dbReference type="NCBI Taxonomy" id="450851"/>
    <lineage>
        <taxon>Bacteria</taxon>
        <taxon>Pseudomonadati</taxon>
        <taxon>Pseudomonadota</taxon>
        <taxon>Alphaproteobacteria</taxon>
        <taxon>Caulobacterales</taxon>
        <taxon>Caulobacteraceae</taxon>
        <taxon>Phenylobacterium</taxon>
    </lineage>
</organism>
<dbReference type="EMBL" id="CP000747">
    <property type="protein sequence ID" value="ACG77461.1"/>
    <property type="molecule type" value="Genomic_DNA"/>
</dbReference>
<dbReference type="HOGENOM" id="CLU_019932_2_1_5"/>
<dbReference type="GO" id="GO:0006508">
    <property type="term" value="P:proteolysis"/>
    <property type="evidence" value="ECO:0007669"/>
    <property type="project" value="UniProtKB-KW"/>
</dbReference>
<keyword evidence="2" id="KW-0645">Protease</keyword>
<evidence type="ECO:0000256" key="7">
    <source>
        <dbReference type="SAM" id="SignalP"/>
    </source>
</evidence>
<evidence type="ECO:0000256" key="2">
    <source>
        <dbReference type="ARBA" id="ARBA00022670"/>
    </source>
</evidence>
<dbReference type="InterPro" id="IPR045175">
    <property type="entry name" value="M28_fam"/>
</dbReference>
<dbReference type="PANTHER" id="PTHR12147:SF56">
    <property type="entry name" value="AMINOPEPTIDASE YDR415C-RELATED"/>
    <property type="match status" value="1"/>
</dbReference>
<evidence type="ECO:0000256" key="1">
    <source>
        <dbReference type="ARBA" id="ARBA00022438"/>
    </source>
</evidence>
<feature type="signal peptide" evidence="7">
    <location>
        <begin position="1"/>
        <end position="21"/>
    </location>
</feature>
<dbReference type="InterPro" id="IPR046450">
    <property type="entry name" value="PA_dom_sf"/>
</dbReference>
<feature type="chain" id="PRO_5002825488" evidence="7">
    <location>
        <begin position="22"/>
        <end position="559"/>
    </location>
</feature>
<proteinExistence type="predicted"/>
<keyword evidence="5" id="KW-0378">Hydrolase</keyword>
<dbReference type="AlphaFoldDB" id="B4RHK1"/>
<dbReference type="KEGG" id="pzu:PHZ_c1047"/>
<evidence type="ECO:0000256" key="5">
    <source>
        <dbReference type="ARBA" id="ARBA00022801"/>
    </source>
</evidence>
<dbReference type="CDD" id="cd04821">
    <property type="entry name" value="PA_M28_1_2"/>
    <property type="match status" value="1"/>
</dbReference>
<evidence type="ECO:0000259" key="8">
    <source>
        <dbReference type="Pfam" id="PF04389"/>
    </source>
</evidence>
<dbReference type="eggNOG" id="COG2234">
    <property type="taxonomic scope" value="Bacteria"/>
</dbReference>
<name>B4RHK1_PHEZH</name>
<evidence type="ECO:0000256" key="3">
    <source>
        <dbReference type="ARBA" id="ARBA00022723"/>
    </source>
</evidence>